<dbReference type="PROSITE" id="PS50977">
    <property type="entry name" value="HTH_TETR_2"/>
    <property type="match status" value="1"/>
</dbReference>
<evidence type="ECO:0000256" key="1">
    <source>
        <dbReference type="ARBA" id="ARBA00023015"/>
    </source>
</evidence>
<proteinExistence type="predicted"/>
<name>A0A7W7R1T5_KITKI</name>
<evidence type="ECO:0000256" key="2">
    <source>
        <dbReference type="ARBA" id="ARBA00023125"/>
    </source>
</evidence>
<dbReference type="InterPro" id="IPR025996">
    <property type="entry name" value="MT1864/Rv1816-like_C"/>
</dbReference>
<dbReference type="SUPFAM" id="SSF48498">
    <property type="entry name" value="Tetracyclin repressor-like, C-terminal domain"/>
    <property type="match status" value="1"/>
</dbReference>
<dbReference type="InterPro" id="IPR001647">
    <property type="entry name" value="HTH_TetR"/>
</dbReference>
<keyword evidence="7" id="KW-1185">Reference proteome</keyword>
<dbReference type="RefSeq" id="WP_184935711.1">
    <property type="nucleotide sequence ID" value="NZ_JACHJV010000001.1"/>
</dbReference>
<dbReference type="Pfam" id="PF13305">
    <property type="entry name" value="TetR_C_33"/>
    <property type="match status" value="1"/>
</dbReference>
<protein>
    <submittedName>
        <fullName evidence="6">AcrR family transcriptional regulator</fullName>
    </submittedName>
</protein>
<evidence type="ECO:0000313" key="6">
    <source>
        <dbReference type="EMBL" id="MBB4923633.1"/>
    </source>
</evidence>
<evidence type="ECO:0000256" key="3">
    <source>
        <dbReference type="ARBA" id="ARBA00023163"/>
    </source>
</evidence>
<dbReference type="Gene3D" id="1.10.357.10">
    <property type="entry name" value="Tetracycline Repressor, domain 2"/>
    <property type="match status" value="1"/>
</dbReference>
<dbReference type="Pfam" id="PF00440">
    <property type="entry name" value="TetR_N"/>
    <property type="match status" value="1"/>
</dbReference>
<evidence type="ECO:0000313" key="7">
    <source>
        <dbReference type="Proteomes" id="UP000540506"/>
    </source>
</evidence>
<dbReference type="AlphaFoldDB" id="A0A7W7R1T5"/>
<keyword evidence="1" id="KW-0805">Transcription regulation</keyword>
<dbReference type="InterPro" id="IPR036271">
    <property type="entry name" value="Tet_transcr_reg_TetR-rel_C_sf"/>
</dbReference>
<dbReference type="SUPFAM" id="SSF46689">
    <property type="entry name" value="Homeodomain-like"/>
    <property type="match status" value="1"/>
</dbReference>
<sequence>MAAIRGARERARAELTQEIKREARRQLASAGAQQLSLRAVARELGMASSALYRYFPSRDELLTALIVDAYTELAEAVERAVAAAVPAVAGGGRAEQAFGARPRWRAACLAVRRWGQANPHEYALLYGAPVPGYRAPEQTVAAALRIPSALLGVVRTAAGHLEAGSGRPPGPQYAAQLARLVAQYAPELPQAVVARVMVAWTQLFGMVSFELFGRLSGPAQPEEEFFGYAVEQMADFLGLPQARG</sequence>
<accession>A0A7W7R1T5</accession>
<keyword evidence="3" id="KW-0804">Transcription</keyword>
<reference evidence="6 7" key="1">
    <citation type="submission" date="2020-08" db="EMBL/GenBank/DDBJ databases">
        <title>Sequencing the genomes of 1000 actinobacteria strains.</title>
        <authorList>
            <person name="Klenk H.-P."/>
        </authorList>
    </citation>
    <scope>NUCLEOTIDE SEQUENCE [LARGE SCALE GENOMIC DNA]</scope>
    <source>
        <strain evidence="6 7">DSM 41654</strain>
    </source>
</reference>
<evidence type="ECO:0000259" key="5">
    <source>
        <dbReference type="PROSITE" id="PS50977"/>
    </source>
</evidence>
<dbReference type="EMBL" id="JACHJV010000001">
    <property type="protein sequence ID" value="MBB4923633.1"/>
    <property type="molecule type" value="Genomic_DNA"/>
</dbReference>
<gene>
    <name evidence="6" type="ORF">FHR34_002626</name>
</gene>
<keyword evidence="2 4" id="KW-0238">DNA-binding</keyword>
<organism evidence="6 7">
    <name type="scientific">Kitasatospora kifunensis</name>
    <name type="common">Streptomyces kifunensis</name>
    <dbReference type="NCBI Taxonomy" id="58351"/>
    <lineage>
        <taxon>Bacteria</taxon>
        <taxon>Bacillati</taxon>
        <taxon>Actinomycetota</taxon>
        <taxon>Actinomycetes</taxon>
        <taxon>Kitasatosporales</taxon>
        <taxon>Streptomycetaceae</taxon>
        <taxon>Kitasatospora</taxon>
    </lineage>
</organism>
<dbReference type="Proteomes" id="UP000540506">
    <property type="component" value="Unassembled WGS sequence"/>
</dbReference>
<evidence type="ECO:0000256" key="4">
    <source>
        <dbReference type="PROSITE-ProRule" id="PRU00335"/>
    </source>
</evidence>
<dbReference type="InterPro" id="IPR009057">
    <property type="entry name" value="Homeodomain-like_sf"/>
</dbReference>
<feature type="domain" description="HTH tetR-type" evidence="5">
    <location>
        <begin position="13"/>
        <end position="73"/>
    </location>
</feature>
<feature type="DNA-binding region" description="H-T-H motif" evidence="4">
    <location>
        <begin position="36"/>
        <end position="55"/>
    </location>
</feature>
<comment type="caution">
    <text evidence="6">The sequence shown here is derived from an EMBL/GenBank/DDBJ whole genome shotgun (WGS) entry which is preliminary data.</text>
</comment>
<dbReference type="GO" id="GO:0003677">
    <property type="term" value="F:DNA binding"/>
    <property type="evidence" value="ECO:0007669"/>
    <property type="project" value="UniProtKB-UniRule"/>
</dbReference>